<evidence type="ECO:0000256" key="1">
    <source>
        <dbReference type="SAM" id="MobiDB-lite"/>
    </source>
</evidence>
<organism evidence="3 4">
    <name type="scientific">Oryza sativa subsp. japonica</name>
    <name type="common">Rice</name>
    <dbReference type="NCBI Taxonomy" id="39947"/>
    <lineage>
        <taxon>Eukaryota</taxon>
        <taxon>Viridiplantae</taxon>
        <taxon>Streptophyta</taxon>
        <taxon>Embryophyta</taxon>
        <taxon>Tracheophyta</taxon>
        <taxon>Spermatophyta</taxon>
        <taxon>Magnoliopsida</taxon>
        <taxon>Liliopsida</taxon>
        <taxon>Poales</taxon>
        <taxon>Poaceae</taxon>
        <taxon>BOP clade</taxon>
        <taxon>Oryzoideae</taxon>
        <taxon>Oryzeae</taxon>
        <taxon>Oryzinae</taxon>
        <taxon>Oryza</taxon>
        <taxon>Oryza sativa</taxon>
    </lineage>
</organism>
<evidence type="ECO:0000313" key="2">
    <source>
        <dbReference type="EMBL" id="BAD01721.1"/>
    </source>
</evidence>
<proteinExistence type="predicted"/>
<reference evidence="3" key="2">
    <citation type="submission" date="2002-01" db="EMBL/GenBank/DDBJ databases">
        <title>Oryza sativa nipponbare(GA3) genomic DNA, chromosome 8, BAC clone:OJ1119_B10.</title>
        <authorList>
            <person name="Sasaki T."/>
            <person name="Matsumoto T."/>
            <person name="Yamamoto K."/>
        </authorList>
    </citation>
    <scope>NUCLEOTIDE SEQUENCE</scope>
</reference>
<dbReference type="EMBL" id="AP004645">
    <property type="protein sequence ID" value="BAD03266.1"/>
    <property type="molecule type" value="Genomic_DNA"/>
</dbReference>
<name>Q6ZB73_ORYSJ</name>
<dbReference type="AlphaFoldDB" id="Q6ZB73"/>
<dbReference type="Proteomes" id="UP000000763">
    <property type="component" value="Chromosome 8"/>
</dbReference>
<reference evidence="4" key="4">
    <citation type="journal article" date="2008" name="Nucleic Acids Res.">
        <title>The rice annotation project database (RAP-DB): 2008 update.</title>
        <authorList>
            <consortium name="The rice annotation project (RAP)"/>
        </authorList>
    </citation>
    <scope>GENOME REANNOTATION</scope>
    <source>
        <strain evidence="4">cv. Nipponbare</strain>
    </source>
</reference>
<sequence length="112" mass="12804">MKANRKHANVDLASGTTRQQRKDAVMGLGRSPSTASLCEKPLKWLLDRNNESFSTSPYLHLKTVVGLGEEFASCAPRDNVVPRMLWYKVKSRDEERRRKEGIDRCRKMVIGK</sequence>
<accession>Q6ZB73</accession>
<protein>
    <submittedName>
        <fullName evidence="3">Uncharacterized protein</fullName>
    </submittedName>
</protein>
<reference evidence="4" key="3">
    <citation type="journal article" date="2005" name="Nature">
        <title>The map-based sequence of the rice genome.</title>
        <authorList>
            <consortium name="International rice genome sequencing project (IRGSP)"/>
            <person name="Matsumoto T."/>
            <person name="Wu J."/>
            <person name="Kanamori H."/>
            <person name="Katayose Y."/>
            <person name="Fujisawa M."/>
            <person name="Namiki N."/>
            <person name="Mizuno H."/>
            <person name="Yamamoto K."/>
            <person name="Antonio B.A."/>
            <person name="Baba T."/>
            <person name="Sakata K."/>
            <person name="Nagamura Y."/>
            <person name="Aoki H."/>
            <person name="Arikawa K."/>
            <person name="Arita K."/>
            <person name="Bito T."/>
            <person name="Chiden Y."/>
            <person name="Fujitsuka N."/>
            <person name="Fukunaka R."/>
            <person name="Hamada M."/>
            <person name="Harada C."/>
            <person name="Hayashi A."/>
            <person name="Hijishita S."/>
            <person name="Honda M."/>
            <person name="Hosokawa S."/>
            <person name="Ichikawa Y."/>
            <person name="Idonuma A."/>
            <person name="Iijima M."/>
            <person name="Ikeda M."/>
            <person name="Ikeno M."/>
            <person name="Ito K."/>
            <person name="Ito S."/>
            <person name="Ito T."/>
            <person name="Ito Y."/>
            <person name="Ito Y."/>
            <person name="Iwabuchi A."/>
            <person name="Kamiya K."/>
            <person name="Karasawa W."/>
            <person name="Kurita K."/>
            <person name="Katagiri S."/>
            <person name="Kikuta A."/>
            <person name="Kobayashi H."/>
            <person name="Kobayashi N."/>
            <person name="Machita K."/>
            <person name="Maehara T."/>
            <person name="Masukawa M."/>
            <person name="Mizubayashi T."/>
            <person name="Mukai Y."/>
            <person name="Nagasaki H."/>
            <person name="Nagata Y."/>
            <person name="Naito S."/>
            <person name="Nakashima M."/>
            <person name="Nakama Y."/>
            <person name="Nakamichi Y."/>
            <person name="Nakamura M."/>
            <person name="Meguro A."/>
            <person name="Negishi M."/>
            <person name="Ohta I."/>
            <person name="Ohta T."/>
            <person name="Okamoto M."/>
            <person name="Ono N."/>
            <person name="Saji S."/>
            <person name="Sakaguchi M."/>
            <person name="Sakai K."/>
            <person name="Shibata M."/>
            <person name="Shimokawa T."/>
            <person name="Song J."/>
            <person name="Takazaki Y."/>
            <person name="Terasawa K."/>
            <person name="Tsugane M."/>
            <person name="Tsuji K."/>
            <person name="Ueda S."/>
            <person name="Waki K."/>
            <person name="Yamagata H."/>
            <person name="Yamamoto M."/>
            <person name="Yamamoto S."/>
            <person name="Yamane H."/>
            <person name="Yoshiki S."/>
            <person name="Yoshihara R."/>
            <person name="Yukawa K."/>
            <person name="Zhong H."/>
            <person name="Yano M."/>
            <person name="Yuan Q."/>
            <person name="Ouyang S."/>
            <person name="Liu J."/>
            <person name="Jones K.M."/>
            <person name="Gansberger K."/>
            <person name="Moffat K."/>
            <person name="Hill J."/>
            <person name="Bera J."/>
            <person name="Fadrosh D."/>
            <person name="Jin S."/>
            <person name="Johri S."/>
            <person name="Kim M."/>
            <person name="Overton L."/>
            <person name="Reardon M."/>
            <person name="Tsitrin T."/>
            <person name="Vuong H."/>
            <person name="Weaver B."/>
            <person name="Ciecko A."/>
            <person name="Tallon L."/>
            <person name="Jackson J."/>
            <person name="Pai G."/>
            <person name="Aken S.V."/>
            <person name="Utterback T."/>
            <person name="Reidmuller S."/>
            <person name="Feldblyum T."/>
            <person name="Hsiao J."/>
            <person name="Zismann V."/>
            <person name="Iobst S."/>
            <person name="de Vazeille A.R."/>
            <person name="Buell C.R."/>
            <person name="Ying K."/>
            <person name="Li Y."/>
            <person name="Lu T."/>
            <person name="Huang Y."/>
            <person name="Zhao Q."/>
            <person name="Feng Q."/>
            <person name="Zhang L."/>
            <person name="Zhu J."/>
            <person name="Weng Q."/>
            <person name="Mu J."/>
            <person name="Lu Y."/>
            <person name="Fan D."/>
            <person name="Liu Y."/>
            <person name="Guan J."/>
            <person name="Zhang Y."/>
            <person name="Yu S."/>
            <person name="Liu X."/>
            <person name="Zhang Y."/>
            <person name="Hong G."/>
            <person name="Han B."/>
            <person name="Choisne N."/>
            <person name="Demange N."/>
            <person name="Orjeda G."/>
            <person name="Samain S."/>
            <person name="Cattolico L."/>
            <person name="Pelletier E."/>
            <person name="Couloux A."/>
            <person name="Segurens B."/>
            <person name="Wincker P."/>
            <person name="D'Hont A."/>
            <person name="Scarpelli C."/>
            <person name="Weissenbach J."/>
            <person name="Salanoubat M."/>
            <person name="Quetier F."/>
            <person name="Yu Y."/>
            <person name="Kim H.R."/>
            <person name="Rambo T."/>
            <person name="Currie J."/>
            <person name="Collura K."/>
            <person name="Luo M."/>
            <person name="Yang T."/>
            <person name="Ammiraju J.S.S."/>
            <person name="Engler F."/>
            <person name="Soderlund C."/>
            <person name="Wing R.A."/>
            <person name="Palmer L.E."/>
            <person name="de la Bastide M."/>
            <person name="Spiegel L."/>
            <person name="Nascimento L."/>
            <person name="Zutavern T."/>
            <person name="O'Shaughnessy A."/>
            <person name="Dike S."/>
            <person name="Dedhia N."/>
            <person name="Preston R."/>
            <person name="Balija V."/>
            <person name="McCombie W.R."/>
            <person name="Chow T."/>
            <person name="Chen H."/>
            <person name="Chung M."/>
            <person name="Chen C."/>
            <person name="Shaw J."/>
            <person name="Wu H."/>
            <person name="Hsiao K."/>
            <person name="Chao Y."/>
            <person name="Chu M."/>
            <person name="Cheng C."/>
            <person name="Hour A."/>
            <person name="Lee P."/>
            <person name="Lin S."/>
            <person name="Lin Y."/>
            <person name="Liou J."/>
            <person name="Liu S."/>
            <person name="Hsing Y."/>
            <person name="Raghuvanshi S."/>
            <person name="Mohanty A."/>
            <person name="Bharti A.K."/>
            <person name="Gaur A."/>
            <person name="Gupta V."/>
            <person name="Kumar D."/>
            <person name="Ravi V."/>
            <person name="Vij S."/>
            <person name="Kapur A."/>
            <person name="Khurana P."/>
            <person name="Khurana P."/>
            <person name="Khurana J.P."/>
            <person name="Tyagi A.K."/>
            <person name="Gaikwad K."/>
            <person name="Singh A."/>
            <person name="Dalal V."/>
            <person name="Srivastava S."/>
            <person name="Dixit A."/>
            <person name="Pal A.K."/>
            <person name="Ghazi I.A."/>
            <person name="Yadav M."/>
            <person name="Pandit A."/>
            <person name="Bhargava A."/>
            <person name="Sureshbabu K."/>
            <person name="Batra K."/>
            <person name="Sharma T.R."/>
            <person name="Mohapatra T."/>
            <person name="Singh N.K."/>
            <person name="Messing J."/>
            <person name="Nelson A.B."/>
            <person name="Fuks G."/>
            <person name="Kavchok S."/>
            <person name="Keizer G."/>
            <person name="Linton E."/>
            <person name="Llaca V."/>
            <person name="Song R."/>
            <person name="Tanyolac B."/>
            <person name="Young S."/>
            <person name="Ho-Il K."/>
            <person name="Hahn J.H."/>
            <person name="Sangsakoo G."/>
            <person name="Vanavichit A."/>
            <person name="de Mattos Luiz.A.T."/>
            <person name="Zimmer P.D."/>
            <person name="Malone G."/>
            <person name="Dellagostin O."/>
            <person name="de Oliveira A.C."/>
            <person name="Bevan M."/>
            <person name="Bancroft I."/>
            <person name="Minx P."/>
            <person name="Cordum H."/>
            <person name="Wilson R."/>
            <person name="Cheng Z."/>
            <person name="Jin W."/>
            <person name="Jiang J."/>
            <person name="Leong S.A."/>
            <person name="Iwama H."/>
            <person name="Gojobori T."/>
            <person name="Itoh T."/>
            <person name="Niimura Y."/>
            <person name="Fujii Y."/>
            <person name="Habara T."/>
            <person name="Sakai H."/>
            <person name="Sato Y."/>
            <person name="Wilson G."/>
            <person name="Kumar K."/>
            <person name="McCouch S."/>
            <person name="Juretic N."/>
            <person name="Hoen D."/>
            <person name="Wright S."/>
            <person name="Bruskiewich R."/>
            <person name="Bureau T."/>
            <person name="Miyao A."/>
            <person name="Hirochika H."/>
            <person name="Nishikawa T."/>
            <person name="Kadowaki K."/>
            <person name="Sugiura M."/>
            <person name="Burr B."/>
            <person name="Sasaki T."/>
        </authorList>
    </citation>
    <scope>NUCLEOTIDE SEQUENCE [LARGE SCALE GENOMIC DNA]</scope>
    <source>
        <strain evidence="4">cv. Nipponbare</strain>
    </source>
</reference>
<evidence type="ECO:0000313" key="4">
    <source>
        <dbReference type="Proteomes" id="UP000000763"/>
    </source>
</evidence>
<evidence type="ECO:0000313" key="3">
    <source>
        <dbReference type="EMBL" id="BAD03266.1"/>
    </source>
</evidence>
<reference evidence="2" key="1">
    <citation type="submission" date="2001-12" db="EMBL/GenBank/DDBJ databases">
        <title>Oryza sativa nipponbare(GA3) genomic DNA, chromosome 8, BAC clone:OJ1790_D02.</title>
        <authorList>
            <person name="Sasaki T."/>
            <person name="Matsumoto T."/>
            <person name="Yamamoto K."/>
        </authorList>
    </citation>
    <scope>NUCLEOTIDE SEQUENCE</scope>
</reference>
<feature type="region of interest" description="Disordered" evidence="1">
    <location>
        <begin position="1"/>
        <end position="32"/>
    </location>
</feature>
<gene>
    <name evidence="3" type="ORF">OJ1119_B10.1</name>
    <name evidence="2" type="ORF">OJ1790_D02.32</name>
</gene>
<dbReference type="EMBL" id="AP004553">
    <property type="protein sequence ID" value="BAD01721.1"/>
    <property type="molecule type" value="Genomic_DNA"/>
</dbReference>